<evidence type="ECO:0000256" key="1">
    <source>
        <dbReference type="SAM" id="MobiDB-lite"/>
    </source>
</evidence>
<feature type="compositionally biased region" description="Polar residues" evidence="1">
    <location>
        <begin position="169"/>
        <end position="191"/>
    </location>
</feature>
<dbReference type="Proteomes" id="UP000031192">
    <property type="component" value="Unassembled WGS sequence"/>
</dbReference>
<feature type="compositionally biased region" description="Basic and acidic residues" evidence="1">
    <location>
        <begin position="193"/>
        <end position="205"/>
    </location>
</feature>
<feature type="region of interest" description="Disordered" evidence="1">
    <location>
        <begin position="1"/>
        <end position="66"/>
    </location>
</feature>
<dbReference type="AlphaFoldDB" id="A0A0B4HUL0"/>
<evidence type="ECO:0000313" key="2">
    <source>
        <dbReference type="EMBL" id="KID83174.1"/>
    </source>
</evidence>
<feature type="compositionally biased region" description="Polar residues" evidence="1">
    <location>
        <begin position="309"/>
        <end position="327"/>
    </location>
</feature>
<feature type="compositionally biased region" description="Basic and acidic residues" evidence="1">
    <location>
        <begin position="11"/>
        <end position="23"/>
    </location>
</feature>
<evidence type="ECO:0000313" key="3">
    <source>
        <dbReference type="Proteomes" id="UP000031192"/>
    </source>
</evidence>
<reference evidence="2 3" key="1">
    <citation type="journal article" date="2014" name="Proc. Natl. Acad. Sci. U.S.A.">
        <title>Trajectory and genomic determinants of fungal-pathogen speciation and host adaptation.</title>
        <authorList>
            <person name="Hu X."/>
            <person name="Xiao G."/>
            <person name="Zheng P."/>
            <person name="Shang Y."/>
            <person name="Su Y."/>
            <person name="Zhang X."/>
            <person name="Liu X."/>
            <person name="Zhan S."/>
            <person name="St Leger R.J."/>
            <person name="Wang C."/>
        </authorList>
    </citation>
    <scope>NUCLEOTIDE SEQUENCE [LARGE SCALE GENOMIC DNA]</scope>
    <source>
        <strain evidence="2 3">ARSEF 977</strain>
    </source>
</reference>
<feature type="compositionally biased region" description="Polar residues" evidence="1">
    <location>
        <begin position="251"/>
        <end position="274"/>
    </location>
</feature>
<feature type="compositionally biased region" description="Low complexity" evidence="1">
    <location>
        <begin position="52"/>
        <end position="61"/>
    </location>
</feature>
<comment type="caution">
    <text evidence="2">The sequence shown here is derived from an EMBL/GenBank/DDBJ whole genome shotgun (WGS) entry which is preliminary data.</text>
</comment>
<name>A0A0B4HUL0_METGA</name>
<organism evidence="2 3">
    <name type="scientific">Metarhizium guizhouense (strain ARSEF 977)</name>
    <dbReference type="NCBI Taxonomy" id="1276136"/>
    <lineage>
        <taxon>Eukaryota</taxon>
        <taxon>Fungi</taxon>
        <taxon>Dikarya</taxon>
        <taxon>Ascomycota</taxon>
        <taxon>Pezizomycotina</taxon>
        <taxon>Sordariomycetes</taxon>
        <taxon>Hypocreomycetidae</taxon>
        <taxon>Hypocreales</taxon>
        <taxon>Clavicipitaceae</taxon>
        <taxon>Metarhizium</taxon>
    </lineage>
</organism>
<protein>
    <submittedName>
        <fullName evidence="2">Uncharacterized protein</fullName>
    </submittedName>
</protein>
<feature type="compositionally biased region" description="Polar residues" evidence="1">
    <location>
        <begin position="1"/>
        <end position="10"/>
    </location>
</feature>
<proteinExistence type="predicted"/>
<dbReference type="EMBL" id="AZNH01000065">
    <property type="protein sequence ID" value="KID83174.1"/>
    <property type="molecule type" value="Genomic_DNA"/>
</dbReference>
<sequence>MAPGVSVSTEGTRRRQREWIKAKRAEKRRLQAGNQVRAVQRDAPLEASQATDDSSSISRDSQQPSWPCRERFFIRRQKFVPTGPKTDRLGVIQSERTARAEQARWRPERRCTPTDRPFLHERTQSTASPFIQVSRAGNQRQLPSFRCAIPASGNVPDTRNGILIRDSTSRSPSLGSGQQYPSPVHYQSSGLSDRIEQRRGSEHRSVISPQAGRMYRTRESSVPEIADLNLHDEPRTGSTTEQGLFLEDLSGTPSGSVYTPSTPESTNAVSTNDGNIGFELGTPPATPTITSIESPPEMPPSDDDPSVSHFSLHSSPDWSIEQSSFLR</sequence>
<dbReference type="HOGENOM" id="CLU_850159_0_0_1"/>
<gene>
    <name evidence="2" type="ORF">MGU_09537</name>
</gene>
<accession>A0A0B4HUL0</accession>
<keyword evidence="3" id="KW-1185">Reference proteome</keyword>
<feature type="region of interest" description="Disordered" evidence="1">
    <location>
        <begin position="148"/>
        <end position="327"/>
    </location>
</feature>